<reference evidence="2" key="2">
    <citation type="journal article" date="2014" name="ISME J.">
        <title>Microbial stratification in low pH oxic and suboxic macroscopic growths along an acid mine drainage.</title>
        <authorList>
            <person name="Mendez-Garcia C."/>
            <person name="Mesa V."/>
            <person name="Sprenger R.R."/>
            <person name="Richter M."/>
            <person name="Diez M.S."/>
            <person name="Solano J."/>
            <person name="Bargiela R."/>
            <person name="Golyshina O.V."/>
            <person name="Manteca A."/>
            <person name="Ramos J.L."/>
            <person name="Gallego J.R."/>
            <person name="Llorente I."/>
            <person name="Martins Dos Santos V.A."/>
            <person name="Jensen O.N."/>
            <person name="Pelaez A.I."/>
            <person name="Sanchez J."/>
            <person name="Ferrer M."/>
        </authorList>
    </citation>
    <scope>NUCLEOTIDE SEQUENCE</scope>
</reference>
<feature type="region of interest" description="Disordered" evidence="1">
    <location>
        <begin position="1"/>
        <end position="25"/>
    </location>
</feature>
<feature type="non-terminal residue" evidence="2">
    <location>
        <position position="61"/>
    </location>
</feature>
<accession>T1B2J7</accession>
<proteinExistence type="predicted"/>
<comment type="caution">
    <text evidence="2">The sequence shown here is derived from an EMBL/GenBank/DDBJ whole genome shotgun (WGS) entry which is preliminary data.</text>
</comment>
<dbReference type="AlphaFoldDB" id="T1B2J7"/>
<reference evidence="2" key="1">
    <citation type="submission" date="2013-08" db="EMBL/GenBank/DDBJ databases">
        <authorList>
            <person name="Mendez C."/>
            <person name="Richter M."/>
            <person name="Ferrer M."/>
            <person name="Sanchez J."/>
        </authorList>
    </citation>
    <scope>NUCLEOTIDE SEQUENCE</scope>
</reference>
<name>T1B2J7_9ZZZZ</name>
<organism evidence="2">
    <name type="scientific">mine drainage metagenome</name>
    <dbReference type="NCBI Taxonomy" id="410659"/>
    <lineage>
        <taxon>unclassified sequences</taxon>
        <taxon>metagenomes</taxon>
        <taxon>ecological metagenomes</taxon>
    </lineage>
</organism>
<dbReference type="EMBL" id="AUZX01006706">
    <property type="protein sequence ID" value="EQD62808.1"/>
    <property type="molecule type" value="Genomic_DNA"/>
</dbReference>
<gene>
    <name evidence="2" type="ORF">B1A_09410</name>
</gene>
<evidence type="ECO:0000256" key="1">
    <source>
        <dbReference type="SAM" id="MobiDB-lite"/>
    </source>
</evidence>
<feature type="compositionally biased region" description="Polar residues" evidence="1">
    <location>
        <begin position="9"/>
        <end position="25"/>
    </location>
</feature>
<protein>
    <submittedName>
        <fullName evidence="2">Secreted protein</fullName>
    </submittedName>
</protein>
<sequence>MILARGRAGSSSCVPSRAGCSSSSRALTVPDDAIFGRLPERQAPHIYSEGEIVDLLAAARR</sequence>
<evidence type="ECO:0000313" key="2">
    <source>
        <dbReference type="EMBL" id="EQD62808.1"/>
    </source>
</evidence>